<gene>
    <name evidence="1" type="ORF">AYO21_09140</name>
</gene>
<evidence type="ECO:0000313" key="2">
    <source>
        <dbReference type="Proteomes" id="UP000077002"/>
    </source>
</evidence>
<comment type="caution">
    <text evidence="1">The sequence shown here is derived from an EMBL/GenBank/DDBJ whole genome shotgun (WGS) entry which is preliminary data.</text>
</comment>
<name>A0A177EXA2_9EURO</name>
<reference evidence="1 2" key="1">
    <citation type="submission" date="2016-03" db="EMBL/GenBank/DDBJ databases">
        <title>Draft genome sequence of the Fonsecaea monophora CBS 269.37.</title>
        <authorList>
            <person name="Bombassaro A."/>
            <person name="Vinicius W.A."/>
            <person name="De Hoog S."/>
            <person name="Sun J."/>
            <person name="Souza E.M."/>
            <person name="Raittz R.T."/>
            <person name="Costa F."/>
            <person name="Leao A.C."/>
            <person name="Tadra-Sfeir M.Z."/>
            <person name="Baura V."/>
            <person name="Balsanelli E."/>
            <person name="Pedrosa F.O."/>
            <person name="Moreno L.F."/>
            <person name="Steffens M.B."/>
            <person name="Xi L."/>
            <person name="Bocca A.L."/>
            <person name="Felipe M.S."/>
            <person name="Teixeira M."/>
            <person name="Telles Filho F.Q."/>
            <person name="Azevedo C.M."/>
            <person name="Gomes R."/>
            <person name="Vicente V.A."/>
        </authorList>
    </citation>
    <scope>NUCLEOTIDE SEQUENCE [LARGE SCALE GENOMIC DNA]</scope>
    <source>
        <strain evidence="1 2">CBS 269.37</strain>
    </source>
</reference>
<dbReference type="AlphaFoldDB" id="A0A177EXA2"/>
<proteinExistence type="predicted"/>
<dbReference type="EMBL" id="LVKK01000086">
    <property type="protein sequence ID" value="OAG36665.1"/>
    <property type="molecule type" value="Genomic_DNA"/>
</dbReference>
<protein>
    <submittedName>
        <fullName evidence="1">Uncharacterized protein</fullName>
    </submittedName>
</protein>
<dbReference type="Proteomes" id="UP000077002">
    <property type="component" value="Unassembled WGS sequence"/>
</dbReference>
<evidence type="ECO:0000313" key="1">
    <source>
        <dbReference type="EMBL" id="OAG36665.1"/>
    </source>
</evidence>
<keyword evidence="2" id="KW-1185">Reference proteome</keyword>
<accession>A0A177EXA2</accession>
<dbReference type="OrthoDB" id="5402642at2759"/>
<sequence>MDAVLLDITAMSFAMRDRVYTMAQSLVHEKRKMIVIAGAGRFQGWRQMIVSGWSYIAVDPEISVEDLFRRMKRATIMPYDFKRKFDDRVISTSKRATTVLWAKCRSEVFIDHAISTRTIAMMSIPAVFSLSISYHIKVINIFRAEGVPMFWCRFVHGAMPRSGVGRERVTL</sequence>
<dbReference type="GeneID" id="34604278"/>
<dbReference type="RefSeq" id="XP_022508617.1">
    <property type="nucleotide sequence ID" value="XM_022659078.1"/>
</dbReference>
<organism evidence="1 2">
    <name type="scientific">Fonsecaea monophora</name>
    <dbReference type="NCBI Taxonomy" id="254056"/>
    <lineage>
        <taxon>Eukaryota</taxon>
        <taxon>Fungi</taxon>
        <taxon>Dikarya</taxon>
        <taxon>Ascomycota</taxon>
        <taxon>Pezizomycotina</taxon>
        <taxon>Eurotiomycetes</taxon>
        <taxon>Chaetothyriomycetidae</taxon>
        <taxon>Chaetothyriales</taxon>
        <taxon>Herpotrichiellaceae</taxon>
        <taxon>Fonsecaea</taxon>
    </lineage>
</organism>